<evidence type="ECO:0000259" key="1">
    <source>
        <dbReference type="Pfam" id="PF00561"/>
    </source>
</evidence>
<dbReference type="SUPFAM" id="SSF53474">
    <property type="entry name" value="alpha/beta-Hydrolases"/>
    <property type="match status" value="1"/>
</dbReference>
<dbReference type="PANTHER" id="PTHR43798:SF33">
    <property type="entry name" value="HYDROLASE, PUTATIVE (AFU_ORTHOLOGUE AFUA_2G14860)-RELATED"/>
    <property type="match status" value="1"/>
</dbReference>
<reference evidence="2" key="1">
    <citation type="journal article" date="2015" name="PeerJ">
        <title>First genomic representation of candidate bacterial phylum KSB3 points to enhanced environmental sensing as a trigger of wastewater bulking.</title>
        <authorList>
            <person name="Sekiguchi Y."/>
            <person name="Ohashi A."/>
            <person name="Parks D.H."/>
            <person name="Yamauchi T."/>
            <person name="Tyson G.W."/>
            <person name="Hugenholtz P."/>
        </authorList>
    </citation>
    <scope>NUCLEOTIDE SEQUENCE [LARGE SCALE GENOMIC DNA]</scope>
</reference>
<dbReference type="Proteomes" id="UP000030700">
    <property type="component" value="Unassembled WGS sequence"/>
</dbReference>
<dbReference type="GO" id="GO:0003824">
    <property type="term" value="F:catalytic activity"/>
    <property type="evidence" value="ECO:0007669"/>
    <property type="project" value="InterPro"/>
</dbReference>
<dbReference type="GO" id="GO:0016020">
    <property type="term" value="C:membrane"/>
    <property type="evidence" value="ECO:0007669"/>
    <property type="project" value="TreeGrafter"/>
</dbReference>
<proteinExistence type="predicted"/>
<dbReference type="STRING" id="1499966.U14_05863"/>
<dbReference type="PRINTS" id="PR00111">
    <property type="entry name" value="ABHYDROLASE"/>
</dbReference>
<feature type="domain" description="AB hydrolase-1" evidence="1">
    <location>
        <begin position="22"/>
        <end position="126"/>
    </location>
</feature>
<dbReference type="InterPro" id="IPR000639">
    <property type="entry name" value="Epox_hydrolase-like"/>
</dbReference>
<dbReference type="InterPro" id="IPR029058">
    <property type="entry name" value="AB_hydrolase_fold"/>
</dbReference>
<dbReference type="InterPro" id="IPR000073">
    <property type="entry name" value="AB_hydrolase_1"/>
</dbReference>
<sequence length="282" mass="31935">MPRITVNHISIHYQERGDIANPTIVMVHGLGCSLKYWDCVFDAPVFSSYRLISLDLPGFGGSEKPNSYDYRFETQAAMIFDVLDALRARDVILVGHSMGGAIAILMALQRPEALRQLIVVEPNLRAGDAQLSKRIVSYANETNFIARYEEFRDLAITLVTGWFVRFHQADLDEYIDELLQATPISMYRSARSLISVTTDPQFIQQFRQLPLNKHFLIGEETLKQRPALKELLGQNVDTVIVPGVGHMMMVDDPTIFTQTLAHILLKDRLQETLHGGRNDSFD</sequence>
<dbReference type="Gene3D" id="3.40.50.1820">
    <property type="entry name" value="alpha/beta hydrolase"/>
    <property type="match status" value="1"/>
</dbReference>
<dbReference type="Pfam" id="PF00561">
    <property type="entry name" value="Abhydrolase_1"/>
    <property type="match status" value="1"/>
</dbReference>
<dbReference type="PRINTS" id="PR00412">
    <property type="entry name" value="EPOXHYDRLASE"/>
</dbReference>
<name>A0A081BT45_9BACT</name>
<dbReference type="InterPro" id="IPR050266">
    <property type="entry name" value="AB_hydrolase_sf"/>
</dbReference>
<dbReference type="EMBL" id="DF820462">
    <property type="protein sequence ID" value="GAK54576.1"/>
    <property type="molecule type" value="Genomic_DNA"/>
</dbReference>
<evidence type="ECO:0000313" key="3">
    <source>
        <dbReference type="Proteomes" id="UP000030700"/>
    </source>
</evidence>
<evidence type="ECO:0000313" key="2">
    <source>
        <dbReference type="EMBL" id="GAK54576.1"/>
    </source>
</evidence>
<keyword evidence="3" id="KW-1185">Reference proteome</keyword>
<dbReference type="AlphaFoldDB" id="A0A081BT45"/>
<protein>
    <recommendedName>
        <fullName evidence="1">AB hydrolase-1 domain-containing protein</fullName>
    </recommendedName>
</protein>
<dbReference type="HOGENOM" id="CLU_020336_39_0_0"/>
<dbReference type="PANTHER" id="PTHR43798">
    <property type="entry name" value="MONOACYLGLYCEROL LIPASE"/>
    <property type="match status" value="1"/>
</dbReference>
<accession>A0A081BT45</accession>
<gene>
    <name evidence="2" type="ORF">U14_05863</name>
</gene>
<organism evidence="2">
    <name type="scientific">Candidatus Moduliflexus flocculans</name>
    <dbReference type="NCBI Taxonomy" id="1499966"/>
    <lineage>
        <taxon>Bacteria</taxon>
        <taxon>Candidatus Moduliflexota</taxon>
        <taxon>Candidatus Moduliflexia</taxon>
        <taxon>Candidatus Moduliflexales</taxon>
        <taxon>Candidatus Moduliflexaceae</taxon>
    </lineage>
</organism>